<reference evidence="1 2" key="1">
    <citation type="submission" date="2019-07" db="EMBL/GenBank/DDBJ databases">
        <title>Whole genome shotgun sequence of Methylobacterium gnaphalii NBRC 107716.</title>
        <authorList>
            <person name="Hosoyama A."/>
            <person name="Uohara A."/>
            <person name="Ohji S."/>
            <person name="Ichikawa N."/>
        </authorList>
    </citation>
    <scope>NUCLEOTIDE SEQUENCE [LARGE SCALE GENOMIC DNA]</scope>
    <source>
        <strain evidence="1 2">NBRC 107716</strain>
    </source>
</reference>
<sequence length="64" mass="7127">MPTANPFTVMLTARAPNNSNPDYTDSYSLTVNEVAIDYIEIKLFRVDKLEQPAAQLTIDILVIA</sequence>
<evidence type="ECO:0000313" key="2">
    <source>
        <dbReference type="Proteomes" id="UP000321750"/>
    </source>
</evidence>
<dbReference type="Proteomes" id="UP000321750">
    <property type="component" value="Unassembled WGS sequence"/>
</dbReference>
<keyword evidence="2" id="KW-1185">Reference proteome</keyword>
<proteinExistence type="predicted"/>
<dbReference type="AlphaFoldDB" id="A0A512JS87"/>
<name>A0A512JS87_9HYPH</name>
<protein>
    <submittedName>
        <fullName evidence="1">Uncharacterized protein</fullName>
    </submittedName>
</protein>
<accession>A0A512JS87</accession>
<organism evidence="1 2">
    <name type="scientific">Methylobacterium gnaphalii</name>
    <dbReference type="NCBI Taxonomy" id="1010610"/>
    <lineage>
        <taxon>Bacteria</taxon>
        <taxon>Pseudomonadati</taxon>
        <taxon>Pseudomonadota</taxon>
        <taxon>Alphaproteobacteria</taxon>
        <taxon>Hyphomicrobiales</taxon>
        <taxon>Methylobacteriaceae</taxon>
        <taxon>Methylobacterium</taxon>
    </lineage>
</organism>
<comment type="caution">
    <text evidence="1">The sequence shown here is derived from an EMBL/GenBank/DDBJ whole genome shotgun (WGS) entry which is preliminary data.</text>
</comment>
<dbReference type="EMBL" id="BJZV01000078">
    <property type="protein sequence ID" value="GEP12809.1"/>
    <property type="molecule type" value="Genomic_DNA"/>
</dbReference>
<gene>
    <name evidence="1" type="ORF">MGN01_46540</name>
</gene>
<evidence type="ECO:0000313" key="1">
    <source>
        <dbReference type="EMBL" id="GEP12809.1"/>
    </source>
</evidence>